<dbReference type="Proteomes" id="UP001215280">
    <property type="component" value="Unassembled WGS sequence"/>
</dbReference>
<evidence type="ECO:0000256" key="1">
    <source>
        <dbReference type="SAM" id="MobiDB-lite"/>
    </source>
</evidence>
<dbReference type="EMBL" id="JARJLG010000150">
    <property type="protein sequence ID" value="KAJ7736244.1"/>
    <property type="molecule type" value="Genomic_DNA"/>
</dbReference>
<evidence type="ECO:0000313" key="2">
    <source>
        <dbReference type="EMBL" id="KAJ7736244.1"/>
    </source>
</evidence>
<dbReference type="AlphaFoldDB" id="A0AAD7MWN2"/>
<gene>
    <name evidence="2" type="ORF">DFH07DRAFT_779794</name>
</gene>
<name>A0AAD7MWN2_9AGAR</name>
<proteinExistence type="predicted"/>
<sequence>MSEAPRQSQLPDGNTLIPVRFRRARSQTTGRPDIGTTLEGLNPFFVWPFNEIEILSPRNYRYPPYTWDNMVPLGVSHDQPDTQNDLLNLNPQDVARFHELLRESDILRESDSSPSIPFSSSPSYPLVPITEDSLGSFAHGLTTSSPLNFHSPRAVYPISQSTSGSGSAFGFSMAFNSRVSTPDNIHGSSFASRSSSRPDPIEPPLPLPSDQPWPGLPQVSPPVITPLSPLIVAEPARGTLAWARLQRVTPTPAPLLPLSAVYFGLPSSQQPARRNFLEIGVSLPPNPSMATVIRAVRGLQTIGGQIINEICTGLSEREFSVAWSQTMVEVHDPAYSSVANGFVEIGPLRDHIGTSPVVLKSARSDVTSRQSLEFRGIAPETPLFVLYIFPTAEPTESSTDSLRPQPARPITREGSTSRTSVSTTSSINEAVQTLPSLLKIALVLDRHYLADGSRLTALTLERYGAAYLQIRQALIIEQVFRRAKSIVLQLTFQDVAAWAGLNPSTYANNRTFAINARATLLCLRVRASTAVPPAHQEPELRKFLTSCFAAPAPGSPQQNPAISSTSVSKLKNWMSPFAVFAKSYKNQRLEEC</sequence>
<feature type="compositionally biased region" description="Pro residues" evidence="1">
    <location>
        <begin position="201"/>
        <end position="216"/>
    </location>
</feature>
<reference evidence="2" key="1">
    <citation type="submission" date="2023-03" db="EMBL/GenBank/DDBJ databases">
        <title>Massive genome expansion in bonnet fungi (Mycena s.s.) driven by repeated elements and novel gene families across ecological guilds.</title>
        <authorList>
            <consortium name="Lawrence Berkeley National Laboratory"/>
            <person name="Harder C.B."/>
            <person name="Miyauchi S."/>
            <person name="Viragh M."/>
            <person name="Kuo A."/>
            <person name="Thoen E."/>
            <person name="Andreopoulos B."/>
            <person name="Lu D."/>
            <person name="Skrede I."/>
            <person name="Drula E."/>
            <person name="Henrissat B."/>
            <person name="Morin E."/>
            <person name="Kohler A."/>
            <person name="Barry K."/>
            <person name="LaButti K."/>
            <person name="Morin E."/>
            <person name="Salamov A."/>
            <person name="Lipzen A."/>
            <person name="Mereny Z."/>
            <person name="Hegedus B."/>
            <person name="Baldrian P."/>
            <person name="Stursova M."/>
            <person name="Weitz H."/>
            <person name="Taylor A."/>
            <person name="Grigoriev I.V."/>
            <person name="Nagy L.G."/>
            <person name="Martin F."/>
            <person name="Kauserud H."/>
        </authorList>
    </citation>
    <scope>NUCLEOTIDE SEQUENCE</scope>
    <source>
        <strain evidence="2">CBHHK188m</strain>
    </source>
</reference>
<feature type="region of interest" description="Disordered" evidence="1">
    <location>
        <begin position="394"/>
        <end position="425"/>
    </location>
</feature>
<feature type="region of interest" description="Disordered" evidence="1">
    <location>
        <begin position="186"/>
        <end position="216"/>
    </location>
</feature>
<feature type="compositionally biased region" description="Low complexity" evidence="1">
    <location>
        <begin position="188"/>
        <end position="198"/>
    </location>
</feature>
<comment type="caution">
    <text evidence="2">The sequence shown here is derived from an EMBL/GenBank/DDBJ whole genome shotgun (WGS) entry which is preliminary data.</text>
</comment>
<protein>
    <submittedName>
        <fullName evidence="2">Uncharacterized protein</fullName>
    </submittedName>
</protein>
<evidence type="ECO:0000313" key="3">
    <source>
        <dbReference type="Proteomes" id="UP001215280"/>
    </source>
</evidence>
<keyword evidence="3" id="KW-1185">Reference proteome</keyword>
<organism evidence="2 3">
    <name type="scientific">Mycena maculata</name>
    <dbReference type="NCBI Taxonomy" id="230809"/>
    <lineage>
        <taxon>Eukaryota</taxon>
        <taxon>Fungi</taxon>
        <taxon>Dikarya</taxon>
        <taxon>Basidiomycota</taxon>
        <taxon>Agaricomycotina</taxon>
        <taxon>Agaricomycetes</taxon>
        <taxon>Agaricomycetidae</taxon>
        <taxon>Agaricales</taxon>
        <taxon>Marasmiineae</taxon>
        <taxon>Mycenaceae</taxon>
        <taxon>Mycena</taxon>
    </lineage>
</organism>
<feature type="compositionally biased region" description="Low complexity" evidence="1">
    <location>
        <begin position="416"/>
        <end position="425"/>
    </location>
</feature>
<accession>A0AAD7MWN2</accession>